<name>A0A914R0I5_9BILA</name>
<organism evidence="1 2">
    <name type="scientific">Panagrolaimus davidi</name>
    <dbReference type="NCBI Taxonomy" id="227884"/>
    <lineage>
        <taxon>Eukaryota</taxon>
        <taxon>Metazoa</taxon>
        <taxon>Ecdysozoa</taxon>
        <taxon>Nematoda</taxon>
        <taxon>Chromadorea</taxon>
        <taxon>Rhabditida</taxon>
        <taxon>Tylenchina</taxon>
        <taxon>Panagrolaimomorpha</taxon>
        <taxon>Panagrolaimoidea</taxon>
        <taxon>Panagrolaimidae</taxon>
        <taxon>Panagrolaimus</taxon>
    </lineage>
</organism>
<accession>A0A914R0I5</accession>
<protein>
    <submittedName>
        <fullName evidence="2">Uncharacterized protein</fullName>
    </submittedName>
</protein>
<sequence>MSKSQGDLIFDTSLQRTPKRRTSTQMKNSQTNFSNSLQFQNPINISPVTTQHLKFSPSLFNRTSEEESQSNQNQITKWVNENIDFVKVYLKLEDNGIVALQSMLSETEKIQFQNSNNEEKENMLKFRKSETCKFIHSLIQNLIENMEIEAIKLIIFEKKTESEALLITSFIFDGIQNVQNIDDIQIVNLKYFFAF</sequence>
<proteinExistence type="predicted"/>
<dbReference type="Proteomes" id="UP000887578">
    <property type="component" value="Unplaced"/>
</dbReference>
<evidence type="ECO:0000313" key="2">
    <source>
        <dbReference type="WBParaSite" id="PDA_v2.g9953.t1"/>
    </source>
</evidence>
<dbReference type="AlphaFoldDB" id="A0A914R0I5"/>
<evidence type="ECO:0000313" key="1">
    <source>
        <dbReference type="Proteomes" id="UP000887578"/>
    </source>
</evidence>
<keyword evidence="1" id="KW-1185">Reference proteome</keyword>
<reference evidence="2" key="1">
    <citation type="submission" date="2022-11" db="UniProtKB">
        <authorList>
            <consortium name="WormBaseParasite"/>
        </authorList>
    </citation>
    <scope>IDENTIFICATION</scope>
</reference>
<dbReference type="WBParaSite" id="PDA_v2.g9953.t1">
    <property type="protein sequence ID" value="PDA_v2.g9953.t1"/>
    <property type="gene ID" value="PDA_v2.g9953"/>
</dbReference>